<dbReference type="AlphaFoldDB" id="A0A9N9J266"/>
<dbReference type="EMBL" id="CAJVPZ010039980">
    <property type="protein sequence ID" value="CAG8758615.1"/>
    <property type="molecule type" value="Genomic_DNA"/>
</dbReference>
<comment type="caution">
    <text evidence="1">The sequence shown here is derived from an EMBL/GenBank/DDBJ whole genome shotgun (WGS) entry which is preliminary data.</text>
</comment>
<feature type="non-terminal residue" evidence="1">
    <location>
        <position position="68"/>
    </location>
</feature>
<evidence type="ECO:0000313" key="2">
    <source>
        <dbReference type="Proteomes" id="UP000789396"/>
    </source>
</evidence>
<proteinExistence type="predicted"/>
<protein>
    <submittedName>
        <fullName evidence="1">3681_t:CDS:1</fullName>
    </submittedName>
</protein>
<reference evidence="1" key="1">
    <citation type="submission" date="2021-06" db="EMBL/GenBank/DDBJ databases">
        <authorList>
            <person name="Kallberg Y."/>
            <person name="Tangrot J."/>
            <person name="Rosling A."/>
        </authorList>
    </citation>
    <scope>NUCLEOTIDE SEQUENCE</scope>
    <source>
        <strain evidence="1">IN212</strain>
    </source>
</reference>
<sequence>TNNNNKQQEYTASTQDNNNLLEEPILLDSLNPSIEQLISIYLESTLVAYDELTDMTTRKSTQYKRTSF</sequence>
<accession>A0A9N9J266</accession>
<keyword evidence="2" id="KW-1185">Reference proteome</keyword>
<dbReference type="Proteomes" id="UP000789396">
    <property type="component" value="Unassembled WGS sequence"/>
</dbReference>
<evidence type="ECO:0000313" key="1">
    <source>
        <dbReference type="EMBL" id="CAG8758615.1"/>
    </source>
</evidence>
<name>A0A9N9J266_9GLOM</name>
<gene>
    <name evidence="1" type="ORF">RFULGI_LOCUS14134</name>
</gene>
<feature type="non-terminal residue" evidence="1">
    <location>
        <position position="1"/>
    </location>
</feature>
<organism evidence="1 2">
    <name type="scientific">Racocetra fulgida</name>
    <dbReference type="NCBI Taxonomy" id="60492"/>
    <lineage>
        <taxon>Eukaryota</taxon>
        <taxon>Fungi</taxon>
        <taxon>Fungi incertae sedis</taxon>
        <taxon>Mucoromycota</taxon>
        <taxon>Glomeromycotina</taxon>
        <taxon>Glomeromycetes</taxon>
        <taxon>Diversisporales</taxon>
        <taxon>Gigasporaceae</taxon>
        <taxon>Racocetra</taxon>
    </lineage>
</organism>